<proteinExistence type="predicted"/>
<protein>
    <submittedName>
        <fullName evidence="7">Membrane-bound inhibitor of C-type lysozyme</fullName>
    </submittedName>
</protein>
<evidence type="ECO:0000256" key="5">
    <source>
        <dbReference type="SAM" id="SignalP"/>
    </source>
</evidence>
<feature type="chain" id="PRO_5042469940" evidence="5">
    <location>
        <begin position="26"/>
        <end position="104"/>
    </location>
</feature>
<feature type="signal peptide" evidence="5">
    <location>
        <begin position="1"/>
        <end position="25"/>
    </location>
</feature>
<accession>A0AAJ4WB73</accession>
<evidence type="ECO:0000256" key="3">
    <source>
        <dbReference type="ARBA" id="ARBA00023139"/>
    </source>
</evidence>
<feature type="domain" description="C-type lysozyme inhibitor" evidence="6">
    <location>
        <begin position="32"/>
        <end position="94"/>
    </location>
</feature>
<dbReference type="SUPFAM" id="SSF141488">
    <property type="entry name" value="YdhA-like"/>
    <property type="match status" value="1"/>
</dbReference>
<comment type="caution">
    <text evidence="7">The sequence shown here is derived from an EMBL/GenBank/DDBJ whole genome shotgun (WGS) entry which is preliminary data.</text>
</comment>
<dbReference type="RefSeq" id="WP_047780967.1">
    <property type="nucleotide sequence ID" value="NZ_FOLW01000006.1"/>
</dbReference>
<dbReference type="InterPro" id="IPR036328">
    <property type="entry name" value="MliC_sf"/>
</dbReference>
<evidence type="ECO:0000313" key="7">
    <source>
        <dbReference type="EMBL" id="SFC96514.1"/>
    </source>
</evidence>
<gene>
    <name evidence="7" type="ORF">SAMN02745723_10671</name>
</gene>
<evidence type="ECO:0000256" key="2">
    <source>
        <dbReference type="ARBA" id="ARBA00023136"/>
    </source>
</evidence>
<keyword evidence="3" id="KW-0564">Palmitate</keyword>
<dbReference type="InterPro" id="IPR018660">
    <property type="entry name" value="MliC"/>
</dbReference>
<reference evidence="7 8" key="1">
    <citation type="submission" date="2016-10" db="EMBL/GenBank/DDBJ databases">
        <authorList>
            <person name="Varghese N."/>
            <person name="Submissions S."/>
        </authorList>
    </citation>
    <scope>NUCLEOTIDE SEQUENCE [LARGE SCALE GENOMIC DNA]</scope>
    <source>
        <strain evidence="7 8">DSM 5563</strain>
    </source>
</reference>
<evidence type="ECO:0000313" key="8">
    <source>
        <dbReference type="Proteomes" id="UP000226420"/>
    </source>
</evidence>
<dbReference type="EMBL" id="FOLW01000006">
    <property type="protein sequence ID" value="SFC96514.1"/>
    <property type="molecule type" value="Genomic_DNA"/>
</dbReference>
<dbReference type="PROSITE" id="PS51257">
    <property type="entry name" value="PROKAR_LIPOPROTEIN"/>
    <property type="match status" value="1"/>
</dbReference>
<dbReference type="Gene3D" id="2.40.128.200">
    <property type="match status" value="1"/>
</dbReference>
<evidence type="ECO:0000256" key="1">
    <source>
        <dbReference type="ARBA" id="ARBA00022729"/>
    </source>
</evidence>
<keyword evidence="2" id="KW-0472">Membrane</keyword>
<organism evidence="7 8">
    <name type="scientific">Pragia fontium DSM 5563 = ATCC 49100</name>
    <dbReference type="NCBI Taxonomy" id="1122977"/>
    <lineage>
        <taxon>Bacteria</taxon>
        <taxon>Pseudomonadati</taxon>
        <taxon>Pseudomonadota</taxon>
        <taxon>Gammaproteobacteria</taxon>
        <taxon>Enterobacterales</taxon>
        <taxon>Budviciaceae</taxon>
        <taxon>Pragia</taxon>
    </lineage>
</organism>
<dbReference type="AlphaFoldDB" id="A0AAJ4WB73"/>
<keyword evidence="4" id="KW-0449">Lipoprotein</keyword>
<evidence type="ECO:0000259" key="6">
    <source>
        <dbReference type="Pfam" id="PF09864"/>
    </source>
</evidence>
<evidence type="ECO:0000256" key="4">
    <source>
        <dbReference type="ARBA" id="ARBA00023288"/>
    </source>
</evidence>
<sequence>MKKLMLGLAAVVLMGCHSSTTESQAVETTLTYQCEKQHLLTVILDNEKQHLQLTIDGKLRLLNQVISASGAKYSDSEYTFWSKGNSAMVMHNDDIIINDCNLLP</sequence>
<name>A0AAJ4WB73_9GAMM</name>
<dbReference type="Pfam" id="PF09864">
    <property type="entry name" value="MliC"/>
    <property type="match status" value="1"/>
</dbReference>
<keyword evidence="1 5" id="KW-0732">Signal</keyword>
<dbReference type="Proteomes" id="UP000226420">
    <property type="component" value="Unassembled WGS sequence"/>
</dbReference>